<feature type="domain" description="GP-PDE" evidence="2">
    <location>
        <begin position="250"/>
        <end position="485"/>
    </location>
</feature>
<dbReference type="Proteomes" id="UP000199012">
    <property type="component" value="Unassembled WGS sequence"/>
</dbReference>
<evidence type="ECO:0000313" key="4">
    <source>
        <dbReference type="Proteomes" id="UP000199012"/>
    </source>
</evidence>
<dbReference type="GO" id="GO:0008081">
    <property type="term" value="F:phosphoric diester hydrolase activity"/>
    <property type="evidence" value="ECO:0007669"/>
    <property type="project" value="InterPro"/>
</dbReference>
<dbReference type="SUPFAM" id="SSF51695">
    <property type="entry name" value="PLC-like phosphodiesterases"/>
    <property type="match status" value="1"/>
</dbReference>
<dbReference type="PROSITE" id="PS51704">
    <property type="entry name" value="GP_PDE"/>
    <property type="match status" value="1"/>
</dbReference>
<dbReference type="InterPro" id="IPR017946">
    <property type="entry name" value="PLC-like_Pdiesterase_TIM-brl"/>
</dbReference>
<dbReference type="AlphaFoldDB" id="A0A1I1ALV7"/>
<dbReference type="PANTHER" id="PTHR46211">
    <property type="entry name" value="GLYCEROPHOSPHORYL DIESTER PHOSPHODIESTERASE"/>
    <property type="match status" value="1"/>
</dbReference>
<organism evidence="3 4">
    <name type="scientific">Cellulomonas marina</name>
    <dbReference type="NCBI Taxonomy" id="988821"/>
    <lineage>
        <taxon>Bacteria</taxon>
        <taxon>Bacillati</taxon>
        <taxon>Actinomycetota</taxon>
        <taxon>Actinomycetes</taxon>
        <taxon>Micrococcales</taxon>
        <taxon>Cellulomonadaceae</taxon>
        <taxon>Cellulomonas</taxon>
    </lineage>
</organism>
<keyword evidence="4" id="KW-1185">Reference proteome</keyword>
<gene>
    <name evidence="3" type="ORF">SAMN05421867_11849</name>
</gene>
<evidence type="ECO:0000313" key="3">
    <source>
        <dbReference type="EMBL" id="SFB37313.1"/>
    </source>
</evidence>
<evidence type="ECO:0000259" key="2">
    <source>
        <dbReference type="PROSITE" id="PS51704"/>
    </source>
</evidence>
<evidence type="ECO:0000256" key="1">
    <source>
        <dbReference type="SAM" id="SignalP"/>
    </source>
</evidence>
<dbReference type="InterPro" id="IPR030395">
    <property type="entry name" value="GP_PDE_dom"/>
</dbReference>
<accession>A0A1I1ALV7</accession>
<dbReference type="InterPro" id="IPR013783">
    <property type="entry name" value="Ig-like_fold"/>
</dbReference>
<feature type="chain" id="PRO_5011761355" evidence="1">
    <location>
        <begin position="35"/>
        <end position="641"/>
    </location>
</feature>
<dbReference type="PROSITE" id="PS50890">
    <property type="entry name" value="PUA"/>
    <property type="match status" value="1"/>
</dbReference>
<protein>
    <submittedName>
        <fullName evidence="3">Glycerophosphoryl diester phosphodiesterase</fullName>
    </submittedName>
</protein>
<keyword evidence="1" id="KW-0732">Signal</keyword>
<dbReference type="Pfam" id="PF03009">
    <property type="entry name" value="GDPD"/>
    <property type="match status" value="1"/>
</dbReference>
<dbReference type="OrthoDB" id="9758957at2"/>
<proteinExistence type="predicted"/>
<name>A0A1I1ALV7_9CELL</name>
<feature type="signal peptide" evidence="1">
    <location>
        <begin position="1"/>
        <end position="34"/>
    </location>
</feature>
<dbReference type="EMBL" id="FOKA01000018">
    <property type="protein sequence ID" value="SFB37313.1"/>
    <property type="molecule type" value="Genomic_DNA"/>
</dbReference>
<dbReference type="GO" id="GO:0006629">
    <property type="term" value="P:lipid metabolic process"/>
    <property type="evidence" value="ECO:0007669"/>
    <property type="project" value="InterPro"/>
</dbReference>
<dbReference type="Gene3D" id="2.60.40.10">
    <property type="entry name" value="Immunoglobulins"/>
    <property type="match status" value="1"/>
</dbReference>
<dbReference type="GO" id="GO:0005975">
    <property type="term" value="P:carbohydrate metabolic process"/>
    <property type="evidence" value="ECO:0007669"/>
    <property type="project" value="UniProtKB-ARBA"/>
</dbReference>
<dbReference type="STRING" id="988821.SAMN05421867_11849"/>
<dbReference type="PANTHER" id="PTHR46211:SF1">
    <property type="entry name" value="GLYCEROPHOSPHODIESTER PHOSPHODIESTERASE, CYTOPLASMIC"/>
    <property type="match status" value="1"/>
</dbReference>
<dbReference type="PROSITE" id="PS50007">
    <property type="entry name" value="PIPLC_X_DOMAIN"/>
    <property type="match status" value="1"/>
</dbReference>
<dbReference type="Gene3D" id="2.60.120.560">
    <property type="entry name" value="Exo-inulinase, domain 1"/>
    <property type="match status" value="1"/>
</dbReference>
<dbReference type="RefSeq" id="WP_139224503.1">
    <property type="nucleotide sequence ID" value="NZ_BONM01000028.1"/>
</dbReference>
<dbReference type="Gene3D" id="3.20.20.190">
    <property type="entry name" value="Phosphatidylinositol (PI) phosphodiesterase"/>
    <property type="match status" value="1"/>
</dbReference>
<sequence>MPAPGRTRTAPAAAAAALVAGVVAVPLLAPSAAAAPAAPAAAAPAAPALVASAAVGEVAYAQDFDDVADGALPAGWRAAAGSWAVQDGRLVGQPGSITRITFGPHLENYRLEATVRFDAVSNATRWLAAVLDIPASGAVPWSQAAMRTTTTAGNGIELAQRTAANTWDVPFTTPAPRDAGVGRDVRIAVEVQGGRATWLYEGQEVLSGRIARSADGVLGFSADGARVSIDDVVVTEIAPWTPVLDGDELPVTVAHRGYSSVTPENTLAAYEAAVRSGADYVEIDVQTDADGVPSVVHDNTVDRTTDGTGDLSTLPTRTVEGLDAGSWFSPAFVDEPLPTLAETLALGARGTTPMLLEIKGPETQAQVERIVDVVLASAMADRVVVQSFDTSILRWVKAYAPQLTTGYLGNVAADPVAHARELGVGLYNPSAASLATRLDAVEALNAAGIGVFVWTVDSAAQWRQFAEAGVDGVITNRPGAFVGWKSAVAQEQPAPAPADEPTVTVLAPTAAARVERGDEVVLAASATDADEVTLTLDGEPVANGASVPAADLAFGEHVLVARATGAGGTAEATTTFSVTVTAEGLRSRLAALPVTTGQLQQLLTALDARDWAGLTDRVTRLVPDEAVRAELVRQVEVLAAG</sequence>
<reference evidence="3 4" key="1">
    <citation type="submission" date="2016-10" db="EMBL/GenBank/DDBJ databases">
        <authorList>
            <person name="de Groot N.N."/>
        </authorList>
    </citation>
    <scope>NUCLEOTIDE SEQUENCE [LARGE SCALE GENOMIC DNA]</scope>
    <source>
        <strain evidence="3 4">CGMCC 4.6945</strain>
    </source>
</reference>